<dbReference type="EMBL" id="JBFMKM010000001">
    <property type="protein sequence ID" value="KAL1311842.1"/>
    <property type="molecule type" value="Genomic_DNA"/>
</dbReference>
<comment type="caution">
    <text evidence="1">The sequence shown here is derived from an EMBL/GenBank/DDBJ whole genome shotgun (WGS) entry which is preliminary data.</text>
</comment>
<name>A0ABR3PQZ1_9PEZI</name>
<dbReference type="Proteomes" id="UP001562354">
    <property type="component" value="Unassembled WGS sequence"/>
</dbReference>
<organism evidence="1 2">
    <name type="scientific">Neodothiora populina</name>
    <dbReference type="NCBI Taxonomy" id="2781224"/>
    <lineage>
        <taxon>Eukaryota</taxon>
        <taxon>Fungi</taxon>
        <taxon>Dikarya</taxon>
        <taxon>Ascomycota</taxon>
        <taxon>Pezizomycotina</taxon>
        <taxon>Dothideomycetes</taxon>
        <taxon>Dothideomycetidae</taxon>
        <taxon>Dothideales</taxon>
        <taxon>Dothioraceae</taxon>
        <taxon>Neodothiora</taxon>
    </lineage>
</organism>
<evidence type="ECO:0000313" key="1">
    <source>
        <dbReference type="EMBL" id="KAL1311842.1"/>
    </source>
</evidence>
<evidence type="ECO:0000313" key="2">
    <source>
        <dbReference type="Proteomes" id="UP001562354"/>
    </source>
</evidence>
<gene>
    <name evidence="1" type="ORF">AAFC00_001917</name>
</gene>
<dbReference type="GeneID" id="95975620"/>
<protein>
    <submittedName>
        <fullName evidence="1">Uncharacterized protein</fullName>
    </submittedName>
</protein>
<dbReference type="RefSeq" id="XP_069204691.1">
    <property type="nucleotide sequence ID" value="XM_069347961.1"/>
</dbReference>
<keyword evidence="2" id="KW-1185">Reference proteome</keyword>
<accession>A0ABR3PQZ1</accession>
<sequence>MAAVPLVLCGKSPMMAKSFIAGLDGADYKVIHACHTLETALLEIPALLRGESITPASDLSTVSATNTVSIPKAVVIGKGFSSDEMHEIIRAGDADAKGRVAWLLPDDDKFTAYMKAKALLSVGTLLPTVIADRVKICLGEHGLRAGSDDVKGGGVWEF</sequence>
<reference evidence="1 2" key="1">
    <citation type="submission" date="2024-07" db="EMBL/GenBank/DDBJ databases">
        <title>Draft sequence of the Neodothiora populina.</title>
        <authorList>
            <person name="Drown D.D."/>
            <person name="Schuette U.S."/>
            <person name="Buechlein A.B."/>
            <person name="Rusch D.R."/>
            <person name="Winton L.W."/>
            <person name="Adams G.A."/>
        </authorList>
    </citation>
    <scope>NUCLEOTIDE SEQUENCE [LARGE SCALE GENOMIC DNA]</scope>
    <source>
        <strain evidence="1 2">CPC 39397</strain>
    </source>
</reference>
<proteinExistence type="predicted"/>